<keyword evidence="2" id="KW-0812">Transmembrane</keyword>
<feature type="compositionally biased region" description="Basic and acidic residues" evidence="1">
    <location>
        <begin position="1"/>
        <end position="15"/>
    </location>
</feature>
<keyword evidence="2" id="KW-1133">Transmembrane helix</keyword>
<feature type="region of interest" description="Disordered" evidence="1">
    <location>
        <begin position="1"/>
        <end position="31"/>
    </location>
</feature>
<name>A0A7X1F551_9SPHN</name>
<protein>
    <submittedName>
        <fullName evidence="3">Uncharacterized protein</fullName>
    </submittedName>
</protein>
<evidence type="ECO:0000256" key="2">
    <source>
        <dbReference type="SAM" id="Phobius"/>
    </source>
</evidence>
<keyword evidence="2" id="KW-0472">Membrane</keyword>
<dbReference type="AlphaFoldDB" id="A0A7X1F551"/>
<reference evidence="3 4" key="1">
    <citation type="submission" date="2020-08" db="EMBL/GenBank/DDBJ databases">
        <title>The genome sequence of Novosphingobium flavum 4Y4.</title>
        <authorList>
            <person name="Liu Y."/>
        </authorList>
    </citation>
    <scope>NUCLEOTIDE SEQUENCE [LARGE SCALE GENOMIC DNA]</scope>
    <source>
        <strain evidence="3 4">4Y4</strain>
    </source>
</reference>
<organism evidence="3 4">
    <name type="scientific">Novosphingobium aerophilum</name>
    <dbReference type="NCBI Taxonomy" id="2839843"/>
    <lineage>
        <taxon>Bacteria</taxon>
        <taxon>Pseudomonadati</taxon>
        <taxon>Pseudomonadota</taxon>
        <taxon>Alphaproteobacteria</taxon>
        <taxon>Sphingomonadales</taxon>
        <taxon>Sphingomonadaceae</taxon>
        <taxon>Novosphingobium</taxon>
    </lineage>
</organism>
<dbReference type="RefSeq" id="WP_185681965.1">
    <property type="nucleotide sequence ID" value="NZ_JACLAU010000002.1"/>
</dbReference>
<accession>A0A7X1F551</accession>
<dbReference type="Proteomes" id="UP000520156">
    <property type="component" value="Unassembled WGS sequence"/>
</dbReference>
<evidence type="ECO:0000256" key="1">
    <source>
        <dbReference type="SAM" id="MobiDB-lite"/>
    </source>
</evidence>
<keyword evidence="4" id="KW-1185">Reference proteome</keyword>
<proteinExistence type="predicted"/>
<dbReference type="EMBL" id="JACLAU010000002">
    <property type="protein sequence ID" value="MBC2650535.1"/>
    <property type="molecule type" value="Genomic_DNA"/>
</dbReference>
<evidence type="ECO:0000313" key="4">
    <source>
        <dbReference type="Proteomes" id="UP000520156"/>
    </source>
</evidence>
<sequence length="170" mass="17189">MSDKSQATEKGERKNVGATPGQDLVPAPVKADAAPPEGLRALVMDYPFALLAGGIVAGVVIGALLPRPNTSRLARNVGALAGVVGELGLSYARRAVDGVSEAAGTAAEAGGRMADTVGDRTADLIGAAGETVGTYSGKAVETAENAVANLRHSAEGLARQVIRLTSHLRH</sequence>
<gene>
    <name evidence="3" type="ORF">H7F49_02330</name>
</gene>
<feature type="transmembrane region" description="Helical" evidence="2">
    <location>
        <begin position="46"/>
        <end position="65"/>
    </location>
</feature>
<comment type="caution">
    <text evidence="3">The sequence shown here is derived from an EMBL/GenBank/DDBJ whole genome shotgun (WGS) entry which is preliminary data.</text>
</comment>
<evidence type="ECO:0000313" key="3">
    <source>
        <dbReference type="EMBL" id="MBC2650535.1"/>
    </source>
</evidence>